<accession>A0A2B4REG1</accession>
<comment type="caution">
    <text evidence="1">The sequence shown here is derived from an EMBL/GenBank/DDBJ whole genome shotgun (WGS) entry which is preliminary data.</text>
</comment>
<dbReference type="SUPFAM" id="SSF56204">
    <property type="entry name" value="Hect, E3 ligase catalytic domain"/>
    <property type="match status" value="1"/>
</dbReference>
<dbReference type="OrthoDB" id="5988852at2759"/>
<dbReference type="Gene3D" id="3.90.1750.10">
    <property type="entry name" value="Hect, E3 ligase catalytic domains"/>
    <property type="match status" value="1"/>
</dbReference>
<evidence type="ECO:0008006" key="3">
    <source>
        <dbReference type="Google" id="ProtNLM"/>
    </source>
</evidence>
<dbReference type="InterPro" id="IPR035983">
    <property type="entry name" value="Hect_E3_ubiquitin_ligase"/>
</dbReference>
<reference evidence="2" key="1">
    <citation type="journal article" date="2017" name="bioRxiv">
        <title>Comparative analysis of the genomes of Stylophora pistillata and Acropora digitifera provides evidence for extensive differences between species of corals.</title>
        <authorList>
            <person name="Voolstra C.R."/>
            <person name="Li Y."/>
            <person name="Liew Y.J."/>
            <person name="Baumgarten S."/>
            <person name="Zoccola D."/>
            <person name="Flot J.-F."/>
            <person name="Tambutte S."/>
            <person name="Allemand D."/>
            <person name="Aranda M."/>
        </authorList>
    </citation>
    <scope>NUCLEOTIDE SEQUENCE [LARGE SCALE GENOMIC DNA]</scope>
</reference>
<proteinExistence type="predicted"/>
<name>A0A2B4REG1_STYPI</name>
<gene>
    <name evidence="1" type="ORF">AWC38_SpisGene21147</name>
</gene>
<dbReference type="GO" id="GO:0004842">
    <property type="term" value="F:ubiquitin-protein transferase activity"/>
    <property type="evidence" value="ECO:0007669"/>
    <property type="project" value="InterPro"/>
</dbReference>
<keyword evidence="2" id="KW-1185">Reference proteome</keyword>
<dbReference type="AlphaFoldDB" id="A0A2B4REG1"/>
<sequence>MNDKIAEAAGLLRRASDMLLTVDSPSTSVLSEGSTESQSMLHSVVESVIRARNMMDRSRYGGTFKRLDSNDRLRYQIPRGGTKGKPKRAVQRTGFKEKPFEFSLLNSKEDDTEDYFLKKEMFLERGMVTLSEQDCEAQVREKIASTLKENYSVIGRNDFESLADNPGISALYTSHVQQEEEQKTESPHDFFSRVVNEFPEDIMEPTEMLRYLQKKFLSGRPLEVTNSSRILEGETNSITADRHNILETTFVELKHVVDPRVTFEVQFYVEQAVDSCGPRKEWIRLCNQKIKDIYFDNGLKEDMSEDSYYIGQMVCIALFQNGQLPVYIPEEILQVIFVEDLELPSCVRELKEFSEEGSSMLFHEEAIYSKFVKYVRDVLSGRRVVTLGNILEFVTGTSKEPSLGFAKTPQIHFPVAEVKELVTTNENICV</sequence>
<evidence type="ECO:0000313" key="2">
    <source>
        <dbReference type="Proteomes" id="UP000225706"/>
    </source>
</evidence>
<organism evidence="1 2">
    <name type="scientific">Stylophora pistillata</name>
    <name type="common">Smooth cauliflower coral</name>
    <dbReference type="NCBI Taxonomy" id="50429"/>
    <lineage>
        <taxon>Eukaryota</taxon>
        <taxon>Metazoa</taxon>
        <taxon>Cnidaria</taxon>
        <taxon>Anthozoa</taxon>
        <taxon>Hexacorallia</taxon>
        <taxon>Scleractinia</taxon>
        <taxon>Astrocoeniina</taxon>
        <taxon>Pocilloporidae</taxon>
        <taxon>Stylophora</taxon>
    </lineage>
</organism>
<evidence type="ECO:0000313" key="1">
    <source>
        <dbReference type="EMBL" id="PFX14675.1"/>
    </source>
</evidence>
<dbReference type="EMBL" id="LSMT01000747">
    <property type="protein sequence ID" value="PFX14675.1"/>
    <property type="molecule type" value="Genomic_DNA"/>
</dbReference>
<dbReference type="Proteomes" id="UP000225706">
    <property type="component" value="Unassembled WGS sequence"/>
</dbReference>
<protein>
    <recommendedName>
        <fullName evidence="3">HECT domain-containing protein</fullName>
    </recommendedName>
</protein>